<protein>
    <recommendedName>
        <fullName evidence="7">Aspartate--tRNA(Asp/Asn) ligase</fullName>
        <ecNumber evidence="7">6.1.1.23</ecNumber>
    </recommendedName>
    <alternativeName>
        <fullName evidence="7">Aspartyl-tRNA synthetase</fullName>
        <shortName evidence="7">AspRS</shortName>
    </alternativeName>
    <alternativeName>
        <fullName evidence="7">Non-discriminating aspartyl-tRNA synthetase</fullName>
        <shortName evidence="7">ND-AspRS</shortName>
    </alternativeName>
</protein>
<dbReference type="InterPro" id="IPR004365">
    <property type="entry name" value="NA-bd_OB_tRNA"/>
</dbReference>
<name>A0ABP4GFU4_9PSEU</name>
<feature type="binding site" evidence="7">
    <location>
        <position position="488"/>
    </location>
    <ligand>
        <name>L-aspartate</name>
        <dbReference type="ChEBI" id="CHEBI:29991"/>
    </ligand>
</feature>
<dbReference type="InterPro" id="IPR012340">
    <property type="entry name" value="NA-bd_OB-fold"/>
</dbReference>
<feature type="binding site" evidence="7">
    <location>
        <position position="227"/>
    </location>
    <ligand>
        <name>ATP</name>
        <dbReference type="ChEBI" id="CHEBI:30616"/>
    </ligand>
</feature>
<dbReference type="NCBIfam" id="NF001750">
    <property type="entry name" value="PRK00476.1"/>
    <property type="match status" value="1"/>
</dbReference>
<feature type="binding site" evidence="7">
    <location>
        <position position="218"/>
    </location>
    <ligand>
        <name>L-aspartate</name>
        <dbReference type="ChEBI" id="CHEBI:29991"/>
    </ligand>
</feature>
<evidence type="ECO:0000256" key="8">
    <source>
        <dbReference type="SAM" id="MobiDB-lite"/>
    </source>
</evidence>
<dbReference type="PANTHER" id="PTHR22594:SF5">
    <property type="entry name" value="ASPARTATE--TRNA LIGASE, MITOCHONDRIAL"/>
    <property type="match status" value="1"/>
</dbReference>
<dbReference type="InterPro" id="IPR004115">
    <property type="entry name" value="GAD-like_sf"/>
</dbReference>
<evidence type="ECO:0000259" key="9">
    <source>
        <dbReference type="PROSITE" id="PS50862"/>
    </source>
</evidence>
<dbReference type="CDD" id="cd04317">
    <property type="entry name" value="EcAspRS_like_N"/>
    <property type="match status" value="1"/>
</dbReference>
<evidence type="ECO:0000256" key="3">
    <source>
        <dbReference type="ARBA" id="ARBA00022741"/>
    </source>
</evidence>
<dbReference type="CDD" id="cd00777">
    <property type="entry name" value="AspRS_core"/>
    <property type="match status" value="1"/>
</dbReference>
<comment type="similarity">
    <text evidence="1 7">Belongs to the class-II aminoacyl-tRNA synthetase family. Type 1 subfamily.</text>
</comment>
<evidence type="ECO:0000256" key="2">
    <source>
        <dbReference type="ARBA" id="ARBA00022598"/>
    </source>
</evidence>
<feature type="binding site" evidence="7">
    <location>
        <begin position="218"/>
        <end position="220"/>
    </location>
    <ligand>
        <name>ATP</name>
        <dbReference type="ChEBI" id="CHEBI:30616"/>
    </ligand>
</feature>
<dbReference type="PRINTS" id="PR01042">
    <property type="entry name" value="TRNASYNTHASP"/>
</dbReference>
<dbReference type="GO" id="GO:0016874">
    <property type="term" value="F:ligase activity"/>
    <property type="evidence" value="ECO:0007669"/>
    <property type="project" value="UniProtKB-KW"/>
</dbReference>
<sequence>MLRTHDAGTLRAEHVGQTVTLTGWVARRRDHGGVIFVDLRDASGVAQVVFREGEMAERAHNLRAEYCIKVAGEVSKRPEGNENPEIATGDLEVYVNDLEVLSEAAPLPFPVDERLEVGEEVRLKHRYLDLRRDGQARNMRLRSDVNRVARDVLHDEDFVEVETPTMTRSTPEGARDFLVPARLRPGSWYALPQSPQLFKQLLMVGGLERYYQIARCYRDEDFRADRQPEFTQLDIEMSFVEQDDVIALGERIVRALWTLIGVELAAPFRRMSYAEAMAKYGSDKPDLRFGLELTELTEFFANTPFRVFQAPYVGAVVMPGGADQPRRTLDAWQEWAKQRGHKGLAYVLVGEDGTLSGPVAKNISDEEKAGLADAVGAHPGDCIFFAAGPPNSARALLGAARGEIADRLGLIDENAWSFVWIVDAPMFEAADETDDVAVGTGQWTALHHAFTSPKPEWLDTFDDDPGNALAYAYDLVCNGNEIGGGSIRIHRADVQKRVFEVMGIAEEDAQEKFGFLLDAFQYGPPPHGGIAFGWDRIVMLLAGADSLRDVIAFPKTGGGFDPLTSAPAPITAQQRKEAGVDAKPAKPAQSAEQGSAQ</sequence>
<dbReference type="InterPro" id="IPR004524">
    <property type="entry name" value="Asp-tRNA-ligase_1"/>
</dbReference>
<accession>A0ABP4GFU4</accession>
<dbReference type="InterPro" id="IPR045864">
    <property type="entry name" value="aa-tRNA-synth_II/BPL/LPL"/>
</dbReference>
<evidence type="ECO:0000313" key="11">
    <source>
        <dbReference type="Proteomes" id="UP001500467"/>
    </source>
</evidence>
<dbReference type="InterPro" id="IPR047090">
    <property type="entry name" value="AspRS_core"/>
</dbReference>
<comment type="caution">
    <text evidence="10">The sequence shown here is derived from an EMBL/GenBank/DDBJ whole genome shotgun (WGS) entry which is preliminary data.</text>
</comment>
<comment type="subcellular location">
    <subcellularLocation>
        <location evidence="7">Cytoplasm</location>
    </subcellularLocation>
</comment>
<keyword evidence="11" id="KW-1185">Reference proteome</keyword>
<keyword evidence="5 7" id="KW-0648">Protein biosynthesis</keyword>
<comment type="catalytic activity">
    <reaction evidence="7">
        <text>tRNA(Asx) + L-aspartate + ATP = L-aspartyl-tRNA(Asx) + AMP + diphosphate</text>
        <dbReference type="Rhea" id="RHEA:18349"/>
        <dbReference type="Rhea" id="RHEA-COMP:9710"/>
        <dbReference type="Rhea" id="RHEA-COMP:9711"/>
        <dbReference type="ChEBI" id="CHEBI:29991"/>
        <dbReference type="ChEBI" id="CHEBI:30616"/>
        <dbReference type="ChEBI" id="CHEBI:33019"/>
        <dbReference type="ChEBI" id="CHEBI:78442"/>
        <dbReference type="ChEBI" id="CHEBI:78516"/>
        <dbReference type="ChEBI" id="CHEBI:456215"/>
        <dbReference type="EC" id="6.1.1.23"/>
    </reaction>
</comment>
<feature type="site" description="Important for tRNA non-discrimination" evidence="7">
    <location>
        <position position="31"/>
    </location>
</feature>
<organism evidence="10 11">
    <name type="scientific">Prauserella alba</name>
    <dbReference type="NCBI Taxonomy" id="176898"/>
    <lineage>
        <taxon>Bacteria</taxon>
        <taxon>Bacillati</taxon>
        <taxon>Actinomycetota</taxon>
        <taxon>Actinomycetes</taxon>
        <taxon>Pseudonocardiales</taxon>
        <taxon>Pseudonocardiaceae</taxon>
        <taxon>Prauserella</taxon>
    </lineage>
</organism>
<comment type="subunit">
    <text evidence="7">Homodimer.</text>
</comment>
<dbReference type="PANTHER" id="PTHR22594">
    <property type="entry name" value="ASPARTYL/LYSYL-TRNA SYNTHETASE"/>
    <property type="match status" value="1"/>
</dbReference>
<feature type="site" description="Important for tRNA non-discrimination" evidence="7">
    <location>
        <position position="80"/>
    </location>
</feature>
<dbReference type="EMBL" id="BAAALM010000022">
    <property type="protein sequence ID" value="GAA1221488.1"/>
    <property type="molecule type" value="Genomic_DNA"/>
</dbReference>
<evidence type="ECO:0000256" key="7">
    <source>
        <dbReference type="HAMAP-Rule" id="MF_00044"/>
    </source>
</evidence>
<dbReference type="Pfam" id="PF00152">
    <property type="entry name" value="tRNA-synt_2"/>
    <property type="match status" value="1"/>
</dbReference>
<evidence type="ECO:0000313" key="10">
    <source>
        <dbReference type="EMBL" id="GAA1221488.1"/>
    </source>
</evidence>
<dbReference type="Proteomes" id="UP001500467">
    <property type="component" value="Unassembled WGS sequence"/>
</dbReference>
<feature type="binding site" evidence="7">
    <location>
        <position position="172"/>
    </location>
    <ligand>
        <name>L-aspartate</name>
        <dbReference type="ChEBI" id="CHEBI:29991"/>
    </ligand>
</feature>
<feature type="compositionally biased region" description="Basic and acidic residues" evidence="8">
    <location>
        <begin position="574"/>
        <end position="584"/>
    </location>
</feature>
<evidence type="ECO:0000256" key="4">
    <source>
        <dbReference type="ARBA" id="ARBA00022840"/>
    </source>
</evidence>
<dbReference type="SUPFAM" id="SSF50249">
    <property type="entry name" value="Nucleic acid-binding proteins"/>
    <property type="match status" value="1"/>
</dbReference>
<dbReference type="Pfam" id="PF02938">
    <property type="entry name" value="GAD"/>
    <property type="match status" value="1"/>
</dbReference>
<feature type="region of interest" description="Disordered" evidence="8">
    <location>
        <begin position="561"/>
        <end position="597"/>
    </location>
</feature>
<dbReference type="InterPro" id="IPR006195">
    <property type="entry name" value="aa-tRNA-synth_II"/>
</dbReference>
<evidence type="ECO:0000256" key="1">
    <source>
        <dbReference type="ARBA" id="ARBA00006303"/>
    </source>
</evidence>
<dbReference type="EC" id="6.1.1.23" evidence="7"/>
<dbReference type="SUPFAM" id="SSF55261">
    <property type="entry name" value="GAD domain-like"/>
    <property type="match status" value="1"/>
</dbReference>
<keyword evidence="3 7" id="KW-0547">Nucleotide-binding</keyword>
<comment type="function">
    <text evidence="7">Aspartyl-tRNA synthetase with relaxed tRNA specificity since it is able to aspartylate not only its cognate tRNA(Asp) but also tRNA(Asn). Reaction proceeds in two steps: L-aspartate is first activated by ATP to form Asp-AMP and then transferred to the acceptor end of tRNA(Asp/Asn).</text>
</comment>
<dbReference type="Gene3D" id="2.40.50.140">
    <property type="entry name" value="Nucleic acid-binding proteins"/>
    <property type="match status" value="1"/>
</dbReference>
<proteinExistence type="inferred from homology"/>
<feature type="binding site" evidence="7">
    <location>
        <begin position="533"/>
        <end position="536"/>
    </location>
    <ligand>
        <name>ATP</name>
        <dbReference type="ChEBI" id="CHEBI:30616"/>
    </ligand>
</feature>
<dbReference type="Gene3D" id="3.30.1360.30">
    <property type="entry name" value="GAD-like domain"/>
    <property type="match status" value="1"/>
</dbReference>
<keyword evidence="7" id="KW-0963">Cytoplasm</keyword>
<feature type="domain" description="Aminoacyl-transfer RNA synthetases class-II family profile" evidence="9">
    <location>
        <begin position="139"/>
        <end position="562"/>
    </location>
</feature>
<keyword evidence="4 7" id="KW-0067">ATP-binding</keyword>
<feature type="binding site" evidence="7">
    <location>
        <position position="481"/>
    </location>
    <ligand>
        <name>ATP</name>
        <dbReference type="ChEBI" id="CHEBI:30616"/>
    </ligand>
</feature>
<evidence type="ECO:0000256" key="6">
    <source>
        <dbReference type="ARBA" id="ARBA00023146"/>
    </source>
</evidence>
<dbReference type="InterPro" id="IPR004364">
    <property type="entry name" value="Aa-tRNA-synt_II"/>
</dbReference>
<reference evidence="11" key="1">
    <citation type="journal article" date="2019" name="Int. J. Syst. Evol. Microbiol.">
        <title>The Global Catalogue of Microorganisms (GCM) 10K type strain sequencing project: providing services to taxonomists for standard genome sequencing and annotation.</title>
        <authorList>
            <consortium name="The Broad Institute Genomics Platform"/>
            <consortium name="The Broad Institute Genome Sequencing Center for Infectious Disease"/>
            <person name="Wu L."/>
            <person name="Ma J."/>
        </authorList>
    </citation>
    <scope>NUCLEOTIDE SEQUENCE [LARGE SCALE GENOMIC DNA]</scope>
    <source>
        <strain evidence="11">JCM 13022</strain>
    </source>
</reference>
<dbReference type="InterPro" id="IPR047089">
    <property type="entry name" value="Asp-tRNA-ligase_1_N"/>
</dbReference>
<dbReference type="PROSITE" id="PS50862">
    <property type="entry name" value="AA_TRNA_LIGASE_II"/>
    <property type="match status" value="1"/>
</dbReference>
<evidence type="ECO:0000256" key="5">
    <source>
        <dbReference type="ARBA" id="ARBA00022917"/>
    </source>
</evidence>
<feature type="region of interest" description="Aspartate" evidence="7">
    <location>
        <begin position="196"/>
        <end position="199"/>
    </location>
</feature>
<feature type="binding site" evidence="7">
    <location>
        <position position="447"/>
    </location>
    <ligand>
        <name>L-aspartate</name>
        <dbReference type="ChEBI" id="CHEBI:29991"/>
    </ligand>
</feature>
<dbReference type="Gene3D" id="3.30.930.10">
    <property type="entry name" value="Bira Bifunctional Protein, Domain 2"/>
    <property type="match status" value="1"/>
</dbReference>
<gene>
    <name evidence="7 10" type="primary">aspS</name>
    <name evidence="10" type="ORF">GCM10009675_50440</name>
</gene>
<dbReference type="SUPFAM" id="SSF55681">
    <property type="entry name" value="Class II aaRS and biotin synthetases"/>
    <property type="match status" value="1"/>
</dbReference>
<dbReference type="Pfam" id="PF01336">
    <property type="entry name" value="tRNA_anti-codon"/>
    <property type="match status" value="1"/>
</dbReference>
<keyword evidence="6 7" id="KW-0030">Aminoacyl-tRNA synthetase</keyword>
<dbReference type="NCBIfam" id="TIGR00459">
    <property type="entry name" value="aspS_bact"/>
    <property type="match status" value="1"/>
</dbReference>
<dbReference type="HAMAP" id="MF_00044">
    <property type="entry name" value="Asp_tRNA_synth_type1"/>
    <property type="match status" value="1"/>
</dbReference>
<dbReference type="InterPro" id="IPR002312">
    <property type="entry name" value="Asp/Asn-tRNA-synth_IIb"/>
</dbReference>
<dbReference type="InterPro" id="IPR029351">
    <property type="entry name" value="GAD_dom"/>
</dbReference>
<keyword evidence="2 7" id="KW-0436">Ligase</keyword>
<dbReference type="RefSeq" id="WP_253859715.1">
    <property type="nucleotide sequence ID" value="NZ_BAAALM010000022.1"/>
</dbReference>